<protein>
    <submittedName>
        <fullName evidence="7">Serine/Threonine kinase domain protein</fullName>
    </submittedName>
</protein>
<dbReference type="CDD" id="cd05123">
    <property type="entry name" value="STKc_AGC"/>
    <property type="match status" value="1"/>
</dbReference>
<dbReference type="Pfam" id="PF00069">
    <property type="entry name" value="Pkinase"/>
    <property type="match status" value="1"/>
</dbReference>
<accession>I7LZN3</accession>
<dbReference type="GO" id="GO:0005524">
    <property type="term" value="F:ATP binding"/>
    <property type="evidence" value="ECO:0007669"/>
    <property type="project" value="UniProtKB-KW"/>
</dbReference>
<dbReference type="Proteomes" id="UP000009168">
    <property type="component" value="Unassembled WGS sequence"/>
</dbReference>
<evidence type="ECO:0000256" key="4">
    <source>
        <dbReference type="ARBA" id="ARBA00022777"/>
    </source>
</evidence>
<keyword evidence="8" id="KW-1185">Reference proteome</keyword>
<evidence type="ECO:0000256" key="3">
    <source>
        <dbReference type="ARBA" id="ARBA00022741"/>
    </source>
</evidence>
<dbReference type="OrthoDB" id="541276at2759"/>
<dbReference type="InterPro" id="IPR045270">
    <property type="entry name" value="STKc_AGC"/>
</dbReference>
<proteinExistence type="predicted"/>
<name>I7LZN3_TETTS</name>
<dbReference type="InParanoid" id="I7LZN3"/>
<evidence type="ECO:0000256" key="2">
    <source>
        <dbReference type="ARBA" id="ARBA00022679"/>
    </source>
</evidence>
<dbReference type="GeneID" id="7837759"/>
<dbReference type="STRING" id="312017.I7LZN3"/>
<dbReference type="KEGG" id="tet:TTHERM_00716400"/>
<dbReference type="RefSeq" id="XP_001031997.2">
    <property type="nucleotide sequence ID" value="XM_001031997.2"/>
</dbReference>
<dbReference type="AlphaFoldDB" id="I7LZN3"/>
<dbReference type="PANTHER" id="PTHR24351">
    <property type="entry name" value="RIBOSOMAL PROTEIN S6 KINASE"/>
    <property type="match status" value="1"/>
</dbReference>
<dbReference type="Gene3D" id="3.30.200.20">
    <property type="entry name" value="Phosphorylase Kinase, domain 1"/>
    <property type="match status" value="1"/>
</dbReference>
<gene>
    <name evidence="7" type="ORF">TTHERM_00716400</name>
</gene>
<dbReference type="SUPFAM" id="SSF56112">
    <property type="entry name" value="Protein kinase-like (PK-like)"/>
    <property type="match status" value="1"/>
</dbReference>
<evidence type="ECO:0000256" key="1">
    <source>
        <dbReference type="ARBA" id="ARBA00022527"/>
    </source>
</evidence>
<dbReference type="PROSITE" id="PS50011">
    <property type="entry name" value="PROTEIN_KINASE_DOM"/>
    <property type="match status" value="1"/>
</dbReference>
<dbReference type="InterPro" id="IPR000719">
    <property type="entry name" value="Prot_kinase_dom"/>
</dbReference>
<keyword evidence="3" id="KW-0547">Nucleotide-binding</keyword>
<evidence type="ECO:0000259" key="6">
    <source>
        <dbReference type="PROSITE" id="PS50011"/>
    </source>
</evidence>
<keyword evidence="2" id="KW-0808">Transferase</keyword>
<keyword evidence="1" id="KW-0723">Serine/threonine-protein kinase</keyword>
<evidence type="ECO:0000313" key="7">
    <source>
        <dbReference type="EMBL" id="EAR84334.2"/>
    </source>
</evidence>
<evidence type="ECO:0000313" key="8">
    <source>
        <dbReference type="Proteomes" id="UP000009168"/>
    </source>
</evidence>
<keyword evidence="4 7" id="KW-0418">Kinase</keyword>
<keyword evidence="5" id="KW-0067">ATP-binding</keyword>
<dbReference type="GO" id="GO:0004674">
    <property type="term" value="F:protein serine/threonine kinase activity"/>
    <property type="evidence" value="ECO:0007669"/>
    <property type="project" value="UniProtKB-KW"/>
</dbReference>
<reference evidence="8" key="1">
    <citation type="journal article" date="2006" name="PLoS Biol.">
        <title>Macronuclear genome sequence of the ciliate Tetrahymena thermophila, a model eukaryote.</title>
        <authorList>
            <person name="Eisen J.A."/>
            <person name="Coyne R.S."/>
            <person name="Wu M."/>
            <person name="Wu D."/>
            <person name="Thiagarajan M."/>
            <person name="Wortman J.R."/>
            <person name="Badger J.H."/>
            <person name="Ren Q."/>
            <person name="Amedeo P."/>
            <person name="Jones K.M."/>
            <person name="Tallon L.J."/>
            <person name="Delcher A.L."/>
            <person name="Salzberg S.L."/>
            <person name="Silva J.C."/>
            <person name="Haas B.J."/>
            <person name="Majoros W.H."/>
            <person name="Farzad M."/>
            <person name="Carlton J.M."/>
            <person name="Smith R.K. Jr."/>
            <person name="Garg J."/>
            <person name="Pearlman R.E."/>
            <person name="Karrer K.M."/>
            <person name="Sun L."/>
            <person name="Manning G."/>
            <person name="Elde N.C."/>
            <person name="Turkewitz A.P."/>
            <person name="Asai D.J."/>
            <person name="Wilkes D.E."/>
            <person name="Wang Y."/>
            <person name="Cai H."/>
            <person name="Collins K."/>
            <person name="Stewart B.A."/>
            <person name="Lee S.R."/>
            <person name="Wilamowska K."/>
            <person name="Weinberg Z."/>
            <person name="Ruzzo W.L."/>
            <person name="Wloga D."/>
            <person name="Gaertig J."/>
            <person name="Frankel J."/>
            <person name="Tsao C.-C."/>
            <person name="Gorovsky M.A."/>
            <person name="Keeling P.J."/>
            <person name="Waller R.F."/>
            <person name="Patron N.J."/>
            <person name="Cherry J.M."/>
            <person name="Stover N.A."/>
            <person name="Krieger C.J."/>
            <person name="del Toro C."/>
            <person name="Ryder H.F."/>
            <person name="Williamson S.C."/>
            <person name="Barbeau R.A."/>
            <person name="Hamilton E.P."/>
            <person name="Orias E."/>
        </authorList>
    </citation>
    <scope>NUCLEOTIDE SEQUENCE [LARGE SCALE GENOMIC DNA]</scope>
    <source>
        <strain evidence="8">SB210</strain>
    </source>
</reference>
<evidence type="ECO:0000256" key="5">
    <source>
        <dbReference type="ARBA" id="ARBA00022840"/>
    </source>
</evidence>
<organism evidence="7 8">
    <name type="scientific">Tetrahymena thermophila (strain SB210)</name>
    <dbReference type="NCBI Taxonomy" id="312017"/>
    <lineage>
        <taxon>Eukaryota</taxon>
        <taxon>Sar</taxon>
        <taxon>Alveolata</taxon>
        <taxon>Ciliophora</taxon>
        <taxon>Intramacronucleata</taxon>
        <taxon>Oligohymenophorea</taxon>
        <taxon>Hymenostomatida</taxon>
        <taxon>Tetrahymenina</taxon>
        <taxon>Tetrahymenidae</taxon>
        <taxon>Tetrahymena</taxon>
    </lineage>
</organism>
<dbReference type="InterPro" id="IPR011009">
    <property type="entry name" value="Kinase-like_dom_sf"/>
</dbReference>
<dbReference type="EMBL" id="GG662447">
    <property type="protein sequence ID" value="EAR84334.2"/>
    <property type="molecule type" value="Genomic_DNA"/>
</dbReference>
<dbReference type="Gene3D" id="1.10.510.10">
    <property type="entry name" value="Transferase(Phosphotransferase) domain 1"/>
    <property type="match status" value="1"/>
</dbReference>
<feature type="domain" description="Protein kinase" evidence="6">
    <location>
        <begin position="195"/>
        <end position="456"/>
    </location>
</feature>
<sequence length="504" mass="59678">MDMQISSDLRRLFRQHQLPNDKEMEIATFKIFFYPHKFLAKKKKERCLMITESKLRILTNNPRGDRSRDEVIKKRQLIKNICAFTTSENSNQIVIHFHQNIDESDWQIECQYKTIVFDTLVKVYYQKKKERITCFIMQEKSLDRFVTTREIKKNNKNNMPVHEKQGKKTILFLPEEEIKQENVHSSEILFNLDKLTKLGLISESEKSKVYLVKYGEKSTNKFALKEIKASDCKISEKIQLQIKDNSYKLKLPKNCPFLIQLLYTSEDNGNLFFLMPYFNKGDLQMHLSKNNKFTEDQVRFFAVEICLALEEFHSRGVVYKDLIPENILINDKGHVFLTDFGNARFNILQDDHQPPDTIITCYTAPEVLKGEDYSKLSDYWCFGVLLYELLTGVPPFYSENLELQYKLILEDELEFPSFLNISYPCQQLIKQLLQKDPKKRLGSEDGFQDLMNHDWFQNQSFEDYQNFNVEPLYVPHITFEAPYQRMPHFTPNLQPQTTQIQQTC</sequence>